<name>A0ABU1TUY5_9BACL</name>
<proteinExistence type="predicted"/>
<accession>A0ABU1TUY5</accession>
<keyword evidence="2" id="KW-1185">Reference proteome</keyword>
<organism evidence="1 2">
    <name type="scientific">Fictibacillus barbaricus</name>
    <dbReference type="NCBI Taxonomy" id="182136"/>
    <lineage>
        <taxon>Bacteria</taxon>
        <taxon>Bacillati</taxon>
        <taxon>Bacillota</taxon>
        <taxon>Bacilli</taxon>
        <taxon>Bacillales</taxon>
        <taxon>Fictibacillaceae</taxon>
        <taxon>Fictibacillus</taxon>
    </lineage>
</organism>
<comment type="caution">
    <text evidence="1">The sequence shown here is derived from an EMBL/GenBank/DDBJ whole genome shotgun (WGS) entry which is preliminary data.</text>
</comment>
<evidence type="ECO:0000313" key="1">
    <source>
        <dbReference type="EMBL" id="MDR7071029.1"/>
    </source>
</evidence>
<sequence>MGTGNPFGGSTTLNSSAISAWGLTTEDFPYLCWI</sequence>
<dbReference type="Proteomes" id="UP001258181">
    <property type="component" value="Unassembled WGS sequence"/>
</dbReference>
<protein>
    <submittedName>
        <fullName evidence="1">Uncharacterized protein</fullName>
    </submittedName>
</protein>
<reference evidence="1 2" key="1">
    <citation type="submission" date="2023-07" db="EMBL/GenBank/DDBJ databases">
        <title>Sorghum-associated microbial communities from plants grown in Nebraska, USA.</title>
        <authorList>
            <person name="Schachtman D."/>
        </authorList>
    </citation>
    <scope>NUCLEOTIDE SEQUENCE [LARGE SCALE GENOMIC DNA]</scope>
    <source>
        <strain evidence="1 2">BE211</strain>
    </source>
</reference>
<gene>
    <name evidence="1" type="ORF">J2X07_000004</name>
</gene>
<evidence type="ECO:0000313" key="2">
    <source>
        <dbReference type="Proteomes" id="UP001258181"/>
    </source>
</evidence>
<dbReference type="EMBL" id="JAVDWA010000001">
    <property type="protein sequence ID" value="MDR7071029.1"/>
    <property type="molecule type" value="Genomic_DNA"/>
</dbReference>